<keyword evidence="2" id="KW-0479">Metal-binding</keyword>
<accession>A0A557RX21</accession>
<dbReference type="EMBL" id="VMNH01000030">
    <property type="protein sequence ID" value="TVO69695.1"/>
    <property type="molecule type" value="Genomic_DNA"/>
</dbReference>
<sequence length="165" mass="18517">MVKLTLPAEWRVRLIDELERAGSHEIGGIVMGEQLAPGEFRIAEMTFQRRGGLVASFVRNAKWALYSLCNFFSRTEHRYQQFNYLGEWHSHPLFAPAPSKRDHATMIDLTCHGETGANFLILMIARLDASRSLEGSVTVYLPNGTVGAGILRDDESLGRRGRAIE</sequence>
<dbReference type="GO" id="GO:0008237">
    <property type="term" value="F:metallopeptidase activity"/>
    <property type="evidence" value="ECO:0007669"/>
    <property type="project" value="UniProtKB-KW"/>
</dbReference>
<proteinExistence type="predicted"/>
<evidence type="ECO:0000313" key="7">
    <source>
        <dbReference type="EMBL" id="TVO69695.1"/>
    </source>
</evidence>
<keyword evidence="3" id="KW-0378">Hydrolase</keyword>
<dbReference type="SUPFAM" id="SSF102712">
    <property type="entry name" value="JAB1/MPN domain"/>
    <property type="match status" value="1"/>
</dbReference>
<dbReference type="Proteomes" id="UP000316649">
    <property type="component" value="Unassembled WGS sequence"/>
</dbReference>
<keyword evidence="8" id="KW-1185">Reference proteome</keyword>
<dbReference type="Pfam" id="PF14464">
    <property type="entry name" value="Prok-JAB"/>
    <property type="match status" value="1"/>
</dbReference>
<dbReference type="RefSeq" id="WP_144360432.1">
    <property type="nucleotide sequence ID" value="NZ_VMNH01000030.1"/>
</dbReference>
<keyword evidence="5" id="KW-0482">Metalloprotease</keyword>
<name>A0A557RX21_9GAMM</name>
<evidence type="ECO:0000259" key="6">
    <source>
        <dbReference type="Pfam" id="PF14464"/>
    </source>
</evidence>
<keyword evidence="4" id="KW-0862">Zinc</keyword>
<dbReference type="GO" id="GO:0046872">
    <property type="term" value="F:metal ion binding"/>
    <property type="evidence" value="ECO:0007669"/>
    <property type="project" value="UniProtKB-KW"/>
</dbReference>
<evidence type="ECO:0000256" key="3">
    <source>
        <dbReference type="ARBA" id="ARBA00022801"/>
    </source>
</evidence>
<dbReference type="InterPro" id="IPR028090">
    <property type="entry name" value="JAB_dom_prok"/>
</dbReference>
<reference evidence="7 8" key="1">
    <citation type="submission" date="2019-07" db="EMBL/GenBank/DDBJ databases">
        <title>The pathways for chlorine oxyanion respiration interact through the shared metabolite chlorate.</title>
        <authorList>
            <person name="Barnum T.P."/>
            <person name="Cheng Y."/>
            <person name="Hill K.A."/>
            <person name="Lucas L.N."/>
            <person name="Carlson H.K."/>
            <person name="Coates J.D."/>
        </authorList>
    </citation>
    <scope>NUCLEOTIDE SEQUENCE [LARGE SCALE GENOMIC DNA]</scope>
    <source>
        <strain evidence="7 8">BK-1</strain>
    </source>
</reference>
<dbReference type="GO" id="GO:0006508">
    <property type="term" value="P:proteolysis"/>
    <property type="evidence" value="ECO:0007669"/>
    <property type="project" value="UniProtKB-KW"/>
</dbReference>
<dbReference type="Gene3D" id="3.40.140.10">
    <property type="entry name" value="Cytidine Deaminase, domain 2"/>
    <property type="match status" value="1"/>
</dbReference>
<dbReference type="AlphaFoldDB" id="A0A557RX21"/>
<evidence type="ECO:0000256" key="1">
    <source>
        <dbReference type="ARBA" id="ARBA00022670"/>
    </source>
</evidence>
<evidence type="ECO:0000313" key="8">
    <source>
        <dbReference type="Proteomes" id="UP000316649"/>
    </source>
</evidence>
<organism evidence="7 8">
    <name type="scientific">Sedimenticola selenatireducens</name>
    <dbReference type="NCBI Taxonomy" id="191960"/>
    <lineage>
        <taxon>Bacteria</taxon>
        <taxon>Pseudomonadati</taxon>
        <taxon>Pseudomonadota</taxon>
        <taxon>Gammaproteobacteria</taxon>
        <taxon>Chromatiales</taxon>
        <taxon>Sedimenticolaceae</taxon>
        <taxon>Sedimenticola</taxon>
    </lineage>
</organism>
<evidence type="ECO:0000256" key="4">
    <source>
        <dbReference type="ARBA" id="ARBA00022833"/>
    </source>
</evidence>
<protein>
    <recommendedName>
        <fullName evidence="6">JAB domain-containing protein</fullName>
    </recommendedName>
</protein>
<comment type="caution">
    <text evidence="7">The sequence shown here is derived from an EMBL/GenBank/DDBJ whole genome shotgun (WGS) entry which is preliminary data.</text>
</comment>
<feature type="domain" description="JAB" evidence="6">
    <location>
        <begin position="8"/>
        <end position="118"/>
    </location>
</feature>
<gene>
    <name evidence="7" type="ORF">FHP88_17710</name>
</gene>
<dbReference type="OrthoDB" id="7060788at2"/>
<evidence type="ECO:0000256" key="2">
    <source>
        <dbReference type="ARBA" id="ARBA00022723"/>
    </source>
</evidence>
<evidence type="ECO:0000256" key="5">
    <source>
        <dbReference type="ARBA" id="ARBA00023049"/>
    </source>
</evidence>
<keyword evidence="1" id="KW-0645">Protease</keyword>